<dbReference type="Proteomes" id="UP000257039">
    <property type="component" value="Unassembled WGS sequence"/>
</dbReference>
<dbReference type="Gene3D" id="3.40.50.1820">
    <property type="entry name" value="alpha/beta hydrolase"/>
    <property type="match status" value="1"/>
</dbReference>
<sequence length="322" mass="37270">MKTLPFSLEHLQQGFRPLSLDSPLQPTAQELAYFSYYGIDFAKQLPDVAHYFGWLESPPYMVACHVYKQPNPKGCFFLLHGYYDHIGLYKHVIRFLLEQGFDVFAFDLPGHGLSSGSRASIQMFSEYESALSRCLQFSENQLPKPWHIIGQSTGGAVTIDYLQRNQFDLTTSPFQHVVLLAPLVRPRAWRQSLFAYFLLKPFIRRLNRRYTANSTDSSFVEFIRHADPLQPANLSVEWVGALHHWIKEIENSRKSPLTPIIIQGEQDLTVDWQHNLKVLDKIFTQPKKLILPSAKHHLANESETIRKRYFKFLQECVGDNLC</sequence>
<dbReference type="InterPro" id="IPR051044">
    <property type="entry name" value="MAG_DAG_Lipase"/>
</dbReference>
<keyword evidence="3" id="KW-1185">Reference proteome</keyword>
<accession>A0A4P9VIL5</accession>
<name>A0A4P9VIL5_9GAMM</name>
<comment type="caution">
    <text evidence="2">The sequence shown here is derived from an EMBL/GenBank/DDBJ whole genome shotgun (WGS) entry which is preliminary data.</text>
</comment>
<dbReference type="SUPFAM" id="SSF53474">
    <property type="entry name" value="alpha/beta-Hydrolases"/>
    <property type="match status" value="1"/>
</dbReference>
<keyword evidence="2" id="KW-0378">Hydrolase</keyword>
<dbReference type="InterPro" id="IPR022742">
    <property type="entry name" value="Hydrolase_4"/>
</dbReference>
<dbReference type="GO" id="GO:0016787">
    <property type="term" value="F:hydrolase activity"/>
    <property type="evidence" value="ECO:0007669"/>
    <property type="project" value="UniProtKB-KW"/>
</dbReference>
<dbReference type="RefSeq" id="WP_094785834.1">
    <property type="nucleotide sequence ID" value="NZ_NDXW01000001.1"/>
</dbReference>
<dbReference type="AlphaFoldDB" id="A0A4P9VIL5"/>
<proteinExistence type="predicted"/>
<protein>
    <submittedName>
        <fullName evidence="2">Alpha/beta hydrolase</fullName>
    </submittedName>
</protein>
<dbReference type="Pfam" id="PF12146">
    <property type="entry name" value="Hydrolase_4"/>
    <property type="match status" value="1"/>
</dbReference>
<gene>
    <name evidence="2" type="ORF">B9G39_01990</name>
</gene>
<evidence type="ECO:0000259" key="1">
    <source>
        <dbReference type="Pfam" id="PF12146"/>
    </source>
</evidence>
<reference evidence="2 3" key="1">
    <citation type="submission" date="2017-04" db="EMBL/GenBank/DDBJ databases">
        <title>Draft genome sequence of Zooshikella ganghwensis VG4 isolated from Red Sea sediments.</title>
        <authorList>
            <person name="Rehman Z."/>
            <person name="Alam I."/>
            <person name="Kamau A."/>
            <person name="Bajic V."/>
            <person name="Leiknes T."/>
        </authorList>
    </citation>
    <scope>NUCLEOTIDE SEQUENCE [LARGE SCALE GENOMIC DNA]</scope>
    <source>
        <strain evidence="2 3">VG4</strain>
    </source>
</reference>
<evidence type="ECO:0000313" key="3">
    <source>
        <dbReference type="Proteomes" id="UP000257039"/>
    </source>
</evidence>
<feature type="domain" description="Serine aminopeptidase S33" evidence="1">
    <location>
        <begin position="71"/>
        <end position="303"/>
    </location>
</feature>
<dbReference type="PANTHER" id="PTHR11614">
    <property type="entry name" value="PHOSPHOLIPASE-RELATED"/>
    <property type="match status" value="1"/>
</dbReference>
<evidence type="ECO:0000313" key="2">
    <source>
        <dbReference type="EMBL" id="RDH42309.1"/>
    </source>
</evidence>
<dbReference type="InterPro" id="IPR029058">
    <property type="entry name" value="AB_hydrolase_fold"/>
</dbReference>
<dbReference type="InterPro" id="IPR000073">
    <property type="entry name" value="AB_hydrolase_1"/>
</dbReference>
<dbReference type="PRINTS" id="PR00111">
    <property type="entry name" value="ABHYDROLASE"/>
</dbReference>
<dbReference type="EMBL" id="NDXW01000001">
    <property type="protein sequence ID" value="RDH42309.1"/>
    <property type="molecule type" value="Genomic_DNA"/>
</dbReference>
<organism evidence="2 3">
    <name type="scientific">Zooshikella ganghwensis</name>
    <dbReference type="NCBI Taxonomy" id="202772"/>
    <lineage>
        <taxon>Bacteria</taxon>
        <taxon>Pseudomonadati</taxon>
        <taxon>Pseudomonadota</taxon>
        <taxon>Gammaproteobacteria</taxon>
        <taxon>Oceanospirillales</taxon>
        <taxon>Zooshikellaceae</taxon>
        <taxon>Zooshikella</taxon>
    </lineage>
</organism>